<evidence type="ECO:0000256" key="5">
    <source>
        <dbReference type="ARBA" id="ARBA00022679"/>
    </source>
</evidence>
<dbReference type="InterPro" id="IPR015865">
    <property type="entry name" value="Riboflavin_kinase_bac/euk"/>
</dbReference>
<dbReference type="GO" id="GO:0003919">
    <property type="term" value="F:FMN adenylyltransferase activity"/>
    <property type="evidence" value="ECO:0007669"/>
    <property type="project" value="UniProtKB-UniRule"/>
</dbReference>
<dbReference type="InterPro" id="IPR023468">
    <property type="entry name" value="Riboflavin_kinase"/>
</dbReference>
<keyword evidence="3 14" id="KW-0285">Flavoprotein</keyword>
<dbReference type="FunFam" id="3.40.50.620:FF:000021">
    <property type="entry name" value="Riboflavin biosynthesis protein"/>
    <property type="match status" value="1"/>
</dbReference>
<dbReference type="SMART" id="SM00904">
    <property type="entry name" value="Flavokinase"/>
    <property type="match status" value="1"/>
</dbReference>
<keyword evidence="4 14" id="KW-0288">FMN</keyword>
<keyword evidence="8 14" id="KW-0418">Kinase</keyword>
<dbReference type="EMBL" id="AZFS01000016">
    <property type="protein sequence ID" value="KRL97636.1"/>
    <property type="molecule type" value="Genomic_DNA"/>
</dbReference>
<comment type="caution">
    <text evidence="16">The sequence shown here is derived from an EMBL/GenBank/DDBJ whole genome shotgun (WGS) entry which is preliminary data.</text>
</comment>
<dbReference type="SUPFAM" id="SSF52374">
    <property type="entry name" value="Nucleotidylyl transferase"/>
    <property type="match status" value="1"/>
</dbReference>
<evidence type="ECO:0000256" key="2">
    <source>
        <dbReference type="ARBA" id="ARBA00005201"/>
    </source>
</evidence>
<dbReference type="InterPro" id="IPR023465">
    <property type="entry name" value="Riboflavin_kinase_dom_sf"/>
</dbReference>
<comment type="pathway">
    <text evidence="2 14">Cofactor biosynthesis; FMN biosynthesis; FMN from riboflavin (ATP route): step 1/1.</text>
</comment>
<dbReference type="UniPathway" id="UPA00277">
    <property type="reaction ID" value="UER00407"/>
</dbReference>
<dbReference type="PIRSF" id="PIRSF004491">
    <property type="entry name" value="FAD_Synth"/>
    <property type="match status" value="1"/>
</dbReference>
<protein>
    <recommendedName>
        <fullName evidence="14">Riboflavin biosynthesis protein</fullName>
    </recommendedName>
    <domain>
        <recommendedName>
            <fullName evidence="14">Riboflavin kinase</fullName>
            <ecNumber evidence="14">2.7.1.26</ecNumber>
        </recommendedName>
        <alternativeName>
            <fullName evidence="14">Flavokinase</fullName>
        </alternativeName>
    </domain>
    <domain>
        <recommendedName>
            <fullName evidence="14">FMN adenylyltransferase</fullName>
            <ecNumber evidence="14">2.7.7.2</ecNumber>
        </recommendedName>
        <alternativeName>
            <fullName evidence="14">FAD pyrophosphorylase</fullName>
        </alternativeName>
        <alternativeName>
            <fullName evidence="14">FAD synthase</fullName>
        </alternativeName>
    </domain>
</protein>
<dbReference type="SUPFAM" id="SSF82114">
    <property type="entry name" value="Riboflavin kinase-like"/>
    <property type="match status" value="1"/>
</dbReference>
<dbReference type="GO" id="GO:0009231">
    <property type="term" value="P:riboflavin biosynthetic process"/>
    <property type="evidence" value="ECO:0007669"/>
    <property type="project" value="InterPro"/>
</dbReference>
<dbReference type="RefSeq" id="WP_057731874.1">
    <property type="nucleotide sequence ID" value="NZ_AZFS01000016.1"/>
</dbReference>
<proteinExistence type="inferred from homology"/>
<gene>
    <name evidence="16" type="ORF">FD28_GL001723</name>
</gene>
<dbReference type="InterPro" id="IPR014729">
    <property type="entry name" value="Rossmann-like_a/b/a_fold"/>
</dbReference>
<dbReference type="AlphaFoldDB" id="A0A0R1UY27"/>
<dbReference type="CDD" id="cd02064">
    <property type="entry name" value="FAD_synthetase_N"/>
    <property type="match status" value="1"/>
</dbReference>
<evidence type="ECO:0000313" key="16">
    <source>
        <dbReference type="EMBL" id="KRL97636.1"/>
    </source>
</evidence>
<keyword evidence="10 14" id="KW-0067">ATP-binding</keyword>
<reference evidence="16 17" key="1">
    <citation type="journal article" date="2015" name="Genome Announc.">
        <title>Expanding the biotechnology potential of lactobacilli through comparative genomics of 213 strains and associated genera.</title>
        <authorList>
            <person name="Sun Z."/>
            <person name="Harris H.M."/>
            <person name="McCann A."/>
            <person name="Guo C."/>
            <person name="Argimon S."/>
            <person name="Zhang W."/>
            <person name="Yang X."/>
            <person name="Jeffery I.B."/>
            <person name="Cooney J.C."/>
            <person name="Kagawa T.F."/>
            <person name="Liu W."/>
            <person name="Song Y."/>
            <person name="Salvetti E."/>
            <person name="Wrobel A."/>
            <person name="Rasinkangas P."/>
            <person name="Parkhill J."/>
            <person name="Rea M.C."/>
            <person name="O'Sullivan O."/>
            <person name="Ritari J."/>
            <person name="Douillard F.P."/>
            <person name="Paul Ross R."/>
            <person name="Yang R."/>
            <person name="Briner A.E."/>
            <person name="Felis G.E."/>
            <person name="de Vos W.M."/>
            <person name="Barrangou R."/>
            <person name="Klaenhammer T.R."/>
            <person name="Caufield P.W."/>
            <person name="Cui Y."/>
            <person name="Zhang H."/>
            <person name="O'Toole P.W."/>
        </authorList>
    </citation>
    <scope>NUCLEOTIDE SEQUENCE [LARGE SCALE GENOMIC DNA]</scope>
    <source>
        <strain evidence="16 17">DSM 16381</strain>
    </source>
</reference>
<evidence type="ECO:0000256" key="14">
    <source>
        <dbReference type="PIRNR" id="PIRNR004491"/>
    </source>
</evidence>
<organism evidence="16 17">
    <name type="scientific">Levilactobacillus hammesii DSM 16381</name>
    <dbReference type="NCBI Taxonomy" id="1423753"/>
    <lineage>
        <taxon>Bacteria</taxon>
        <taxon>Bacillati</taxon>
        <taxon>Bacillota</taxon>
        <taxon>Bacilli</taxon>
        <taxon>Lactobacillales</taxon>
        <taxon>Lactobacillaceae</taxon>
        <taxon>Levilactobacillus</taxon>
    </lineage>
</organism>
<keyword evidence="9 14" id="KW-0274">FAD</keyword>
<dbReference type="GO" id="GO:0008531">
    <property type="term" value="F:riboflavin kinase activity"/>
    <property type="evidence" value="ECO:0007669"/>
    <property type="project" value="UniProtKB-UniRule"/>
</dbReference>
<dbReference type="GO" id="GO:0005524">
    <property type="term" value="F:ATP binding"/>
    <property type="evidence" value="ECO:0007669"/>
    <property type="project" value="UniProtKB-UniRule"/>
</dbReference>
<evidence type="ECO:0000256" key="6">
    <source>
        <dbReference type="ARBA" id="ARBA00022695"/>
    </source>
</evidence>
<dbReference type="Gene3D" id="2.40.30.30">
    <property type="entry name" value="Riboflavin kinase-like"/>
    <property type="match status" value="1"/>
</dbReference>
<comment type="pathway">
    <text evidence="1 14">Cofactor biosynthesis; FAD biosynthesis; FAD from FMN: step 1/1.</text>
</comment>
<comment type="catalytic activity">
    <reaction evidence="12 14">
        <text>riboflavin + ATP = FMN + ADP + H(+)</text>
        <dbReference type="Rhea" id="RHEA:14357"/>
        <dbReference type="ChEBI" id="CHEBI:15378"/>
        <dbReference type="ChEBI" id="CHEBI:30616"/>
        <dbReference type="ChEBI" id="CHEBI:57986"/>
        <dbReference type="ChEBI" id="CHEBI:58210"/>
        <dbReference type="ChEBI" id="CHEBI:456216"/>
        <dbReference type="EC" id="2.7.1.26"/>
    </reaction>
</comment>
<evidence type="ECO:0000259" key="15">
    <source>
        <dbReference type="SMART" id="SM00904"/>
    </source>
</evidence>
<dbReference type="PATRIC" id="fig|1423753.3.peg.1790"/>
<evidence type="ECO:0000256" key="13">
    <source>
        <dbReference type="ARBA" id="ARBA00049494"/>
    </source>
</evidence>
<dbReference type="EC" id="2.7.1.26" evidence="14"/>
<accession>A0A0R1UY27</accession>
<evidence type="ECO:0000256" key="12">
    <source>
        <dbReference type="ARBA" id="ARBA00047880"/>
    </source>
</evidence>
<evidence type="ECO:0000256" key="11">
    <source>
        <dbReference type="ARBA" id="ARBA00023268"/>
    </source>
</evidence>
<keyword evidence="7 14" id="KW-0547">Nucleotide-binding</keyword>
<keyword evidence="11" id="KW-0511">Multifunctional enzyme</keyword>
<dbReference type="Pfam" id="PF06574">
    <property type="entry name" value="FAD_syn"/>
    <property type="match status" value="1"/>
</dbReference>
<evidence type="ECO:0000256" key="10">
    <source>
        <dbReference type="ARBA" id="ARBA00022840"/>
    </source>
</evidence>
<evidence type="ECO:0000256" key="4">
    <source>
        <dbReference type="ARBA" id="ARBA00022643"/>
    </source>
</evidence>
<dbReference type="NCBIfam" id="TIGR00083">
    <property type="entry name" value="ribF"/>
    <property type="match status" value="1"/>
</dbReference>
<dbReference type="GO" id="GO:0006747">
    <property type="term" value="P:FAD biosynthetic process"/>
    <property type="evidence" value="ECO:0007669"/>
    <property type="project" value="UniProtKB-UniRule"/>
</dbReference>
<evidence type="ECO:0000256" key="3">
    <source>
        <dbReference type="ARBA" id="ARBA00022630"/>
    </source>
</evidence>
<dbReference type="Gene3D" id="3.40.50.620">
    <property type="entry name" value="HUPs"/>
    <property type="match status" value="1"/>
</dbReference>
<dbReference type="EC" id="2.7.7.2" evidence="14"/>
<dbReference type="GO" id="GO:0009398">
    <property type="term" value="P:FMN biosynthetic process"/>
    <property type="evidence" value="ECO:0007669"/>
    <property type="project" value="UniProtKB-UniRule"/>
</dbReference>
<comment type="catalytic activity">
    <reaction evidence="13 14">
        <text>FMN + ATP + H(+) = FAD + diphosphate</text>
        <dbReference type="Rhea" id="RHEA:17237"/>
        <dbReference type="ChEBI" id="CHEBI:15378"/>
        <dbReference type="ChEBI" id="CHEBI:30616"/>
        <dbReference type="ChEBI" id="CHEBI:33019"/>
        <dbReference type="ChEBI" id="CHEBI:57692"/>
        <dbReference type="ChEBI" id="CHEBI:58210"/>
        <dbReference type="EC" id="2.7.7.2"/>
    </reaction>
</comment>
<dbReference type="OrthoDB" id="9803667at2"/>
<evidence type="ECO:0000256" key="7">
    <source>
        <dbReference type="ARBA" id="ARBA00022741"/>
    </source>
</evidence>
<keyword evidence="17" id="KW-1185">Reference proteome</keyword>
<keyword evidence="6 14" id="KW-0548">Nucleotidyltransferase</keyword>
<dbReference type="Proteomes" id="UP000051580">
    <property type="component" value="Unassembled WGS sequence"/>
</dbReference>
<dbReference type="PANTHER" id="PTHR22749:SF6">
    <property type="entry name" value="RIBOFLAVIN KINASE"/>
    <property type="match status" value="1"/>
</dbReference>
<feature type="domain" description="Riboflavin kinase" evidence="15">
    <location>
        <begin position="186"/>
        <end position="311"/>
    </location>
</feature>
<evidence type="ECO:0000256" key="9">
    <source>
        <dbReference type="ARBA" id="ARBA00022827"/>
    </source>
</evidence>
<evidence type="ECO:0000256" key="8">
    <source>
        <dbReference type="ARBA" id="ARBA00022777"/>
    </source>
</evidence>
<evidence type="ECO:0000256" key="1">
    <source>
        <dbReference type="ARBA" id="ARBA00004726"/>
    </source>
</evidence>
<dbReference type="InterPro" id="IPR002606">
    <property type="entry name" value="Riboflavin_kinase_bac"/>
</dbReference>
<comment type="similarity">
    <text evidence="14">Belongs to the ribF family.</text>
</comment>
<keyword evidence="5 14" id="KW-0808">Transferase</keyword>
<evidence type="ECO:0000313" key="17">
    <source>
        <dbReference type="Proteomes" id="UP000051580"/>
    </source>
</evidence>
<dbReference type="PANTHER" id="PTHR22749">
    <property type="entry name" value="RIBOFLAVIN KINASE/FMN ADENYLYLTRANSFERASE"/>
    <property type="match status" value="1"/>
</dbReference>
<dbReference type="InterPro" id="IPR015864">
    <property type="entry name" value="FAD_synthase"/>
</dbReference>
<name>A0A0R1UY27_9LACO</name>
<dbReference type="UniPathway" id="UPA00276">
    <property type="reaction ID" value="UER00406"/>
</dbReference>
<dbReference type="Pfam" id="PF01687">
    <property type="entry name" value="Flavokinase"/>
    <property type="match status" value="1"/>
</dbReference>
<sequence>MEVIRIHHPLDPRQIPEDPVVLAMGFFDGVHRGHQAVIKRAKALATAKHVKLAVLTYDHHPALVYRPLEGDDRKYLSTPDRKLQQLDRLGVDRVFLVSYTGEFSAQTPQEFVDNYLVAFHTVVAVAGFDHTYGKKDVATMDRLPAYAQGRFDVETVAKETSGQEKISSTQIRAAMKAGDIDTANALLGYLYRSTGVVVHGEARGRTIGYPTANVLTPENEWVPGIGVYTARLKVGAIWYPGMISVGRNDTFGDNRPITVEMNLLDYQGNLYGENVEVEWHHRLRGQVKFDSAEGLITQLQKDEVATRDYFSQVAAD</sequence>
<dbReference type="STRING" id="1423753.FD28_GL001723"/>